<dbReference type="GO" id="GO:0008270">
    <property type="term" value="F:zinc ion binding"/>
    <property type="evidence" value="ECO:0007669"/>
    <property type="project" value="UniProtKB-KW"/>
</dbReference>
<feature type="region of interest" description="Disordered" evidence="10">
    <location>
        <begin position="1715"/>
        <end position="1788"/>
    </location>
</feature>
<comment type="caution">
    <text evidence="14">The sequence shown here is derived from an EMBL/GenBank/DDBJ whole genome shotgun (WGS) entry which is preliminary data.</text>
</comment>
<dbReference type="GO" id="GO:0005634">
    <property type="term" value="C:nucleus"/>
    <property type="evidence" value="ECO:0007669"/>
    <property type="project" value="TreeGrafter"/>
</dbReference>
<keyword evidence="15" id="KW-1185">Reference proteome</keyword>
<feature type="domain" description="Helicase C-terminal" evidence="13">
    <location>
        <begin position="1573"/>
        <end position="1746"/>
    </location>
</feature>
<feature type="region of interest" description="Disordered" evidence="10">
    <location>
        <begin position="441"/>
        <end position="461"/>
    </location>
</feature>
<evidence type="ECO:0000313" key="14">
    <source>
        <dbReference type="EMBL" id="CAB9507231.1"/>
    </source>
</evidence>
<feature type="coiled-coil region" evidence="9">
    <location>
        <begin position="991"/>
        <end position="1018"/>
    </location>
</feature>
<protein>
    <submittedName>
        <fullName evidence="14">DNA repair protein RAD5</fullName>
    </submittedName>
</protein>
<feature type="compositionally biased region" description="Basic and acidic residues" evidence="10">
    <location>
        <begin position="1756"/>
        <end position="1776"/>
    </location>
</feature>
<dbReference type="PROSITE" id="PS50089">
    <property type="entry name" value="ZF_RING_2"/>
    <property type="match status" value="1"/>
</dbReference>
<dbReference type="PROSITE" id="PS00518">
    <property type="entry name" value="ZF_RING_1"/>
    <property type="match status" value="1"/>
</dbReference>
<evidence type="ECO:0000256" key="1">
    <source>
        <dbReference type="ARBA" id="ARBA00022723"/>
    </source>
</evidence>
<feature type="domain" description="RING-type" evidence="11">
    <location>
        <begin position="1397"/>
        <end position="1460"/>
    </location>
</feature>
<feature type="region of interest" description="Disordered" evidence="10">
    <location>
        <begin position="1"/>
        <end position="46"/>
    </location>
</feature>
<dbReference type="GO" id="GO:0006281">
    <property type="term" value="P:DNA repair"/>
    <property type="evidence" value="ECO:0007669"/>
    <property type="project" value="TreeGrafter"/>
</dbReference>
<dbReference type="Proteomes" id="UP001153069">
    <property type="component" value="Unassembled WGS sequence"/>
</dbReference>
<evidence type="ECO:0000256" key="2">
    <source>
        <dbReference type="ARBA" id="ARBA00022741"/>
    </source>
</evidence>
<keyword evidence="9" id="KW-0175">Coiled coil</keyword>
<dbReference type="GO" id="GO:0016787">
    <property type="term" value="F:hydrolase activity"/>
    <property type="evidence" value="ECO:0007669"/>
    <property type="project" value="UniProtKB-KW"/>
</dbReference>
<evidence type="ECO:0000256" key="5">
    <source>
        <dbReference type="ARBA" id="ARBA00022806"/>
    </source>
</evidence>
<dbReference type="InterPro" id="IPR001841">
    <property type="entry name" value="Znf_RING"/>
</dbReference>
<feature type="compositionally biased region" description="Basic residues" evidence="10">
    <location>
        <begin position="20"/>
        <end position="39"/>
    </location>
</feature>
<dbReference type="InterPro" id="IPR017907">
    <property type="entry name" value="Znf_RING_CS"/>
</dbReference>
<accession>A0A9N8DRE4</accession>
<dbReference type="Pfam" id="PF00097">
    <property type="entry name" value="zf-C3HC4"/>
    <property type="match status" value="1"/>
</dbReference>
<evidence type="ECO:0000256" key="8">
    <source>
        <dbReference type="PROSITE-ProRule" id="PRU00175"/>
    </source>
</evidence>
<dbReference type="CDD" id="cd18008">
    <property type="entry name" value="DEXDc_SHPRH-like"/>
    <property type="match status" value="1"/>
</dbReference>
<dbReference type="PROSITE" id="PS51192">
    <property type="entry name" value="HELICASE_ATP_BIND_1"/>
    <property type="match status" value="1"/>
</dbReference>
<dbReference type="SUPFAM" id="SSF57850">
    <property type="entry name" value="RING/U-box"/>
    <property type="match status" value="1"/>
</dbReference>
<dbReference type="EMBL" id="CAICTM010000297">
    <property type="protein sequence ID" value="CAB9507231.1"/>
    <property type="molecule type" value="Genomic_DNA"/>
</dbReference>
<dbReference type="SMART" id="SM00487">
    <property type="entry name" value="DEXDc"/>
    <property type="match status" value="1"/>
</dbReference>
<gene>
    <name evidence="14" type="ORF">SEMRO_298_G111080.1</name>
</gene>
<evidence type="ECO:0000259" key="13">
    <source>
        <dbReference type="PROSITE" id="PS51194"/>
    </source>
</evidence>
<evidence type="ECO:0000259" key="11">
    <source>
        <dbReference type="PROSITE" id="PS50089"/>
    </source>
</evidence>
<dbReference type="SMART" id="SM00184">
    <property type="entry name" value="RING"/>
    <property type="match status" value="1"/>
</dbReference>
<dbReference type="GO" id="GO:0004386">
    <property type="term" value="F:helicase activity"/>
    <property type="evidence" value="ECO:0007669"/>
    <property type="project" value="UniProtKB-KW"/>
</dbReference>
<dbReference type="Pfam" id="PF00271">
    <property type="entry name" value="Helicase_C"/>
    <property type="match status" value="1"/>
</dbReference>
<evidence type="ECO:0000256" key="6">
    <source>
        <dbReference type="ARBA" id="ARBA00022833"/>
    </source>
</evidence>
<dbReference type="InterPro" id="IPR050628">
    <property type="entry name" value="SNF2_RAD54_helicase_TF"/>
</dbReference>
<evidence type="ECO:0000259" key="12">
    <source>
        <dbReference type="PROSITE" id="PS51192"/>
    </source>
</evidence>
<dbReference type="GO" id="GO:0005524">
    <property type="term" value="F:ATP binding"/>
    <property type="evidence" value="ECO:0007669"/>
    <property type="project" value="UniProtKB-KW"/>
</dbReference>
<dbReference type="Gene3D" id="3.40.50.10810">
    <property type="entry name" value="Tandem AAA-ATPase domain"/>
    <property type="match status" value="1"/>
</dbReference>
<dbReference type="InterPro" id="IPR027417">
    <property type="entry name" value="P-loop_NTPase"/>
</dbReference>
<proteinExistence type="predicted"/>
<evidence type="ECO:0000256" key="7">
    <source>
        <dbReference type="ARBA" id="ARBA00022840"/>
    </source>
</evidence>
<sequence>MAKSGRGKSSGEEKTPKKVAPVRKKKAAAKHEPKKKPPAKVKAMPQTAAMGWRASLLEGSADTKKILKESENALVPYTIGTSNAKQKNKRSWPSTLFLDATYSRGILVDKNSDEPYFAPTPGYAENDNEPGLRYLPFLSNVEAKLWCHKHAAHTAVARRFPVEIGRLLGTITLEIQEKVGGKGKPKTDSTVPDTIRDMEKKQRAKNQKTKTSPFLLQLEEKRDPKAIKRITHKQASNEAATECIQTPMDATSSLARVHEIQEQWKAVQNSKPYVEPWDKQDGSFLHGKDDDNHVTVRALQAWLDKGVKAGTLVDLHKNRTKELYGGLTRVPIDATDILDALFVLADPNESSIYGVPLVTAYPRMERCSTDSAKKKGSTVCWKIQIGVYMHRLLPEIFCCQSLHIVMSALDEGSYRITQPLVLPPRGKTVFKSAPYPKVDTSLLEEGTDKSSKKKKNSPEIIDVDEDMEGGSREEMIVSPFSVKGLLKMLENNGCDVSNWPQIQQELRGKFKLDLLLHQQHAICWMIQMEHLKGAYGINSVLWEQRSFLDGGEYYYSPALGQIRLGKPPPHMKGGLLIDEQGCGKTVEVLGLIMATLPELKATVRHRTGDNYEGDTYYSAASEDEEEYITHTTLIVVPPALVGQWLHEIEKAVGKTTLTVCFMAAQSGEVKKCLPPPPNDNQGDKSEDEDDWDLIRGADILVTTYDALEKPKAARKLQDVTFARVVLDEMQEIASPTTKIAKNCEHLQCDRRWMLSGTPIYSGIKDLRGELNMLRLEPFGANFDDGFFDFAIQTPWDAKKPSAVATLQILCLLALRRSSSMTVEETGVGLLDLKPLTVEFVPVPQTVCERALYCFMECIVASELERTNKATKRTKAGSDKKSRALCLRLLRELCITPMLINGGLGVSSQLSAVNQLLIQHNRREMEVSSAKKIINMQASSARRGDDTTPVMSPDQALRFLTQHQETARTDSDMVTEMAVGGSRGASYRHRAVDRAEDRFSEAKRDIADAEDSLSAAIKKRAKARWHGLLEQITTGRVSHGRKHKFSGLWLWRRCTLASLKHSTAGKASSGNATLPELFTRGWRPKKGLVSTLFKQHPDFYWCHPHSIRLSNVPGEISEKELAVAMRSAATQVPLEEIEKDKVEHRLSKEKNSQHRDKESRIQDLEAKLQTIKSNIERLRASDEKVQMPSVVKVRERKHVKGFWKAVVLYSDADDYDMALSVCSRSAGAPLKSEKPIPHLEALAKSSKEKVEQIEAEFKVHPSQDTKKRLDVARKEAAAVSSGLRIVSAASRIVLPVMSDEMKDQAGTEHSMVFASKSIGALRSTTPRYASTLDYSVAETVQQSTGDVYQNKATVVKKQKALKKLGRALSTQVSEKQTETSAFGILSALIDGDIEKTGCPICLGYLGEDDLDEAAEAGRKRKHKQAPITMIKCGHFYCTSCISGYIHDKLSSHGQVVCPACRQPFTNDSIFRIDPSLKDEQEALKKEREAAKELVREAGKLLSDSNGILDAELWRALYLSFDLPSGVERCGDSRFTAIPREALTHLRGATGMKTSLRRSDRPAPGSVKGAGRCSKIQRLLEDLQSIIPKERCVIFSSSKECLMHLGAILKDDNIGFQAIYKGQSTTASRTAVTRWEQSADPLPSPCLLVQAGAAAAGLTLTAASKMFIMEPFQKQEQENQAYARCHRYSQKHKVSVKVYYTPVSVESRLLDWRRQGGKVGEDQENDADMREFQKSKTRVIIHEIEDDSSDEGSLDDSSDTRGSDSESEKKKEADDSHDIAQTNFLLGLLD</sequence>
<keyword evidence="5" id="KW-0347">Helicase</keyword>
<dbReference type="Pfam" id="PF00176">
    <property type="entry name" value="SNF2-rel_dom"/>
    <property type="match status" value="1"/>
</dbReference>
<dbReference type="SUPFAM" id="SSF52540">
    <property type="entry name" value="P-loop containing nucleoside triphosphate hydrolases"/>
    <property type="match status" value="2"/>
</dbReference>
<evidence type="ECO:0000256" key="4">
    <source>
        <dbReference type="ARBA" id="ARBA00022801"/>
    </source>
</evidence>
<dbReference type="Gene3D" id="3.40.50.300">
    <property type="entry name" value="P-loop containing nucleotide triphosphate hydrolases"/>
    <property type="match status" value="1"/>
</dbReference>
<dbReference type="InterPro" id="IPR014001">
    <property type="entry name" value="Helicase_ATP-bd"/>
</dbReference>
<evidence type="ECO:0000256" key="9">
    <source>
        <dbReference type="SAM" id="Coils"/>
    </source>
</evidence>
<evidence type="ECO:0000256" key="10">
    <source>
        <dbReference type="SAM" id="MobiDB-lite"/>
    </source>
</evidence>
<feature type="compositionally biased region" description="Acidic residues" evidence="10">
    <location>
        <begin position="1742"/>
        <end position="1755"/>
    </location>
</feature>
<dbReference type="PANTHER" id="PTHR45626:SF17">
    <property type="entry name" value="HELICASE-LIKE TRANSCRIPTION FACTOR"/>
    <property type="match status" value="1"/>
</dbReference>
<evidence type="ECO:0000256" key="3">
    <source>
        <dbReference type="ARBA" id="ARBA00022771"/>
    </source>
</evidence>
<dbReference type="InterPro" id="IPR001650">
    <property type="entry name" value="Helicase_C-like"/>
</dbReference>
<keyword evidence="1" id="KW-0479">Metal-binding</keyword>
<feature type="coiled-coil region" evidence="9">
    <location>
        <begin position="1475"/>
        <end position="1502"/>
    </location>
</feature>
<keyword evidence="3 8" id="KW-0863">Zinc-finger</keyword>
<organism evidence="14 15">
    <name type="scientific">Seminavis robusta</name>
    <dbReference type="NCBI Taxonomy" id="568900"/>
    <lineage>
        <taxon>Eukaryota</taxon>
        <taxon>Sar</taxon>
        <taxon>Stramenopiles</taxon>
        <taxon>Ochrophyta</taxon>
        <taxon>Bacillariophyta</taxon>
        <taxon>Bacillariophyceae</taxon>
        <taxon>Bacillariophycidae</taxon>
        <taxon>Naviculales</taxon>
        <taxon>Naviculaceae</taxon>
        <taxon>Seminavis</taxon>
    </lineage>
</organism>
<name>A0A9N8DRE4_9STRA</name>
<dbReference type="InterPro" id="IPR018957">
    <property type="entry name" value="Znf_C3HC4_RING-type"/>
</dbReference>
<dbReference type="InterPro" id="IPR038718">
    <property type="entry name" value="SNF2-like_sf"/>
</dbReference>
<keyword evidence="7" id="KW-0067">ATP-binding</keyword>
<dbReference type="Gene3D" id="3.30.40.10">
    <property type="entry name" value="Zinc/RING finger domain, C3HC4 (zinc finger)"/>
    <property type="match status" value="1"/>
</dbReference>
<keyword evidence="6" id="KW-0862">Zinc</keyword>
<keyword evidence="4" id="KW-0378">Hydrolase</keyword>
<reference evidence="14" key="1">
    <citation type="submission" date="2020-06" db="EMBL/GenBank/DDBJ databases">
        <authorList>
            <consortium name="Plant Systems Biology data submission"/>
        </authorList>
    </citation>
    <scope>NUCLEOTIDE SEQUENCE</scope>
    <source>
        <strain evidence="14">D6</strain>
    </source>
</reference>
<dbReference type="InterPro" id="IPR013083">
    <property type="entry name" value="Znf_RING/FYVE/PHD"/>
</dbReference>
<feature type="coiled-coil region" evidence="9">
    <location>
        <begin position="1146"/>
        <end position="1180"/>
    </location>
</feature>
<dbReference type="PANTHER" id="PTHR45626">
    <property type="entry name" value="TRANSCRIPTION TERMINATION FACTOR 2-RELATED"/>
    <property type="match status" value="1"/>
</dbReference>
<dbReference type="PROSITE" id="PS51194">
    <property type="entry name" value="HELICASE_CTER"/>
    <property type="match status" value="1"/>
</dbReference>
<evidence type="ECO:0000313" key="15">
    <source>
        <dbReference type="Proteomes" id="UP001153069"/>
    </source>
</evidence>
<feature type="domain" description="Helicase ATP-binding" evidence="12">
    <location>
        <begin position="565"/>
        <end position="776"/>
    </location>
</feature>
<dbReference type="InterPro" id="IPR000330">
    <property type="entry name" value="SNF2_N"/>
</dbReference>
<dbReference type="GO" id="GO:0008094">
    <property type="term" value="F:ATP-dependent activity, acting on DNA"/>
    <property type="evidence" value="ECO:0007669"/>
    <property type="project" value="TreeGrafter"/>
</dbReference>
<keyword evidence="2" id="KW-0547">Nucleotide-binding</keyword>
<dbReference type="OrthoDB" id="448448at2759"/>